<dbReference type="EMBL" id="LHPG02000003">
    <property type="protein sequence ID" value="PRW59836.1"/>
    <property type="molecule type" value="Genomic_DNA"/>
</dbReference>
<dbReference type="OrthoDB" id="10493219at2759"/>
<keyword evidence="3" id="KW-1185">Reference proteome</keyword>
<proteinExistence type="predicted"/>
<feature type="region of interest" description="Disordered" evidence="1">
    <location>
        <begin position="1"/>
        <end position="30"/>
    </location>
</feature>
<feature type="region of interest" description="Disordered" evidence="1">
    <location>
        <begin position="190"/>
        <end position="262"/>
    </location>
</feature>
<dbReference type="Proteomes" id="UP000239899">
    <property type="component" value="Unassembled WGS sequence"/>
</dbReference>
<feature type="compositionally biased region" description="Basic and acidic residues" evidence="1">
    <location>
        <begin position="61"/>
        <end position="70"/>
    </location>
</feature>
<feature type="region of interest" description="Disordered" evidence="1">
    <location>
        <begin position="51"/>
        <end position="130"/>
    </location>
</feature>
<feature type="compositionally biased region" description="Low complexity" evidence="1">
    <location>
        <begin position="103"/>
        <end position="115"/>
    </location>
</feature>
<evidence type="ECO:0000256" key="1">
    <source>
        <dbReference type="SAM" id="MobiDB-lite"/>
    </source>
</evidence>
<feature type="compositionally biased region" description="Gly residues" evidence="1">
    <location>
        <begin position="193"/>
        <end position="206"/>
    </location>
</feature>
<sequence length="262" mass="26215">MTNPGPGRGAVPQPSSLPEREQQPQGATGKLKRALQLLFGTANVSVYEVAGGEQWVSPDELSGKADDELRRRVKGKGKVGEPAPVPAVGPATLSHDSAWSIEQQQQQQQQRQQRQGHYQQPPAAEGQGVEERLRQAAAAVLGAGCPTVEQTIDQLYCSPETGTGSMGAPSPRSPALPDCERGVELAAVVTHGGPSGQGPSGGGCGGSSSWDTSLGLSSSGAWGYAPGPGSSAAAGPAAAAAAAGPSGSSSRAACSSGAASGW</sequence>
<feature type="compositionally biased region" description="Low complexity" evidence="1">
    <location>
        <begin position="207"/>
        <end position="262"/>
    </location>
</feature>
<evidence type="ECO:0000313" key="2">
    <source>
        <dbReference type="EMBL" id="PRW59836.1"/>
    </source>
</evidence>
<comment type="caution">
    <text evidence="2">The sequence shown here is derived from an EMBL/GenBank/DDBJ whole genome shotgun (WGS) entry which is preliminary data.</text>
</comment>
<gene>
    <name evidence="2" type="ORF">C2E21_1534</name>
</gene>
<feature type="compositionally biased region" description="Low complexity" evidence="1">
    <location>
        <begin position="80"/>
        <end position="91"/>
    </location>
</feature>
<dbReference type="AlphaFoldDB" id="A0A2P6U0J8"/>
<name>A0A2P6U0J8_CHLSO</name>
<organism evidence="2 3">
    <name type="scientific">Chlorella sorokiniana</name>
    <name type="common">Freshwater green alga</name>
    <dbReference type="NCBI Taxonomy" id="3076"/>
    <lineage>
        <taxon>Eukaryota</taxon>
        <taxon>Viridiplantae</taxon>
        <taxon>Chlorophyta</taxon>
        <taxon>core chlorophytes</taxon>
        <taxon>Trebouxiophyceae</taxon>
        <taxon>Chlorellales</taxon>
        <taxon>Chlorellaceae</taxon>
        <taxon>Chlorella clade</taxon>
        <taxon>Chlorella</taxon>
    </lineage>
</organism>
<protein>
    <submittedName>
        <fullName evidence="2">Uncharacterized protein</fullName>
    </submittedName>
</protein>
<accession>A0A2P6U0J8</accession>
<evidence type="ECO:0000313" key="3">
    <source>
        <dbReference type="Proteomes" id="UP000239899"/>
    </source>
</evidence>
<reference evidence="2 3" key="1">
    <citation type="journal article" date="2018" name="Plant J.">
        <title>Genome sequences of Chlorella sorokiniana UTEX 1602 and Micractinium conductrix SAG 241.80: implications to maltose excretion by a green alga.</title>
        <authorList>
            <person name="Arriola M.B."/>
            <person name="Velmurugan N."/>
            <person name="Zhang Y."/>
            <person name="Plunkett M.H."/>
            <person name="Hondzo H."/>
            <person name="Barney B.M."/>
        </authorList>
    </citation>
    <scope>NUCLEOTIDE SEQUENCE [LARGE SCALE GENOMIC DNA]</scope>
    <source>
        <strain evidence="3">UTEX 1602</strain>
    </source>
</reference>